<gene>
    <name evidence="1" type="ORF">C0029_09660</name>
</gene>
<accession>A0AAP8MF13</accession>
<organism evidence="1 2">
    <name type="scientific">Halioglobus japonicus</name>
    <dbReference type="NCBI Taxonomy" id="930805"/>
    <lineage>
        <taxon>Bacteria</taxon>
        <taxon>Pseudomonadati</taxon>
        <taxon>Pseudomonadota</taxon>
        <taxon>Gammaproteobacteria</taxon>
        <taxon>Cellvibrionales</taxon>
        <taxon>Halieaceae</taxon>
        <taxon>Halioglobus</taxon>
    </lineage>
</organism>
<evidence type="ECO:0000313" key="1">
    <source>
        <dbReference type="EMBL" id="PLW86651.1"/>
    </source>
</evidence>
<name>A0AAP8MF13_9GAMM</name>
<dbReference type="KEGG" id="hja:BST95_10635"/>
<dbReference type="RefSeq" id="WP_084199357.1">
    <property type="nucleotide sequence ID" value="NZ_BMYL01000002.1"/>
</dbReference>
<proteinExistence type="predicted"/>
<keyword evidence="2" id="KW-1185">Reference proteome</keyword>
<dbReference type="AlphaFoldDB" id="A0AAP8MF13"/>
<evidence type="ECO:0000313" key="2">
    <source>
        <dbReference type="Proteomes" id="UP000235162"/>
    </source>
</evidence>
<protein>
    <submittedName>
        <fullName evidence="1">Uncharacterized protein</fullName>
    </submittedName>
</protein>
<sequence>MGASGFTGPNRKVLGFSHFCMAGYSVGVNVTESNRYFESFSVGAHANFASDVDSYSLLLSWTLK</sequence>
<dbReference type="EMBL" id="PKUR01000002">
    <property type="protein sequence ID" value="PLW86651.1"/>
    <property type="molecule type" value="Genomic_DNA"/>
</dbReference>
<comment type="caution">
    <text evidence="1">The sequence shown here is derived from an EMBL/GenBank/DDBJ whole genome shotgun (WGS) entry which is preliminary data.</text>
</comment>
<reference evidence="1 2" key="1">
    <citation type="submission" date="2018-01" db="EMBL/GenBank/DDBJ databases">
        <title>The draft genome sequence of Halioglobus japonicus S1-36.</title>
        <authorList>
            <person name="Du Z.-J."/>
            <person name="Shi M.-J."/>
        </authorList>
    </citation>
    <scope>NUCLEOTIDE SEQUENCE [LARGE SCALE GENOMIC DNA]</scope>
    <source>
        <strain evidence="1 2">S1-36</strain>
    </source>
</reference>
<dbReference type="Proteomes" id="UP000235162">
    <property type="component" value="Unassembled WGS sequence"/>
</dbReference>